<feature type="region of interest" description="Disordered" evidence="1">
    <location>
        <begin position="119"/>
        <end position="215"/>
    </location>
</feature>
<accession>A0A9P0CBM6</accession>
<feature type="compositionally biased region" description="Polar residues" evidence="1">
    <location>
        <begin position="124"/>
        <end position="143"/>
    </location>
</feature>
<feature type="compositionally biased region" description="Pro residues" evidence="1">
    <location>
        <begin position="306"/>
        <end position="333"/>
    </location>
</feature>
<feature type="region of interest" description="Disordered" evidence="1">
    <location>
        <begin position="303"/>
        <end position="337"/>
    </location>
</feature>
<feature type="compositionally biased region" description="Pro residues" evidence="1">
    <location>
        <begin position="537"/>
        <end position="548"/>
    </location>
</feature>
<evidence type="ECO:0000313" key="4">
    <source>
        <dbReference type="Proteomes" id="UP001152759"/>
    </source>
</evidence>
<evidence type="ECO:0000313" key="3">
    <source>
        <dbReference type="EMBL" id="CAH0770218.1"/>
    </source>
</evidence>
<proteinExistence type="predicted"/>
<name>A0A9P0CBM6_BEMTA</name>
<feature type="compositionally biased region" description="Low complexity" evidence="1">
    <location>
        <begin position="383"/>
        <end position="392"/>
    </location>
</feature>
<reference evidence="3" key="1">
    <citation type="submission" date="2021-12" db="EMBL/GenBank/DDBJ databases">
        <authorList>
            <person name="King R."/>
        </authorList>
    </citation>
    <scope>NUCLEOTIDE SEQUENCE</scope>
</reference>
<dbReference type="EMBL" id="OU963865">
    <property type="protein sequence ID" value="CAH0770218.1"/>
    <property type="molecule type" value="Genomic_DNA"/>
</dbReference>
<organism evidence="3 4">
    <name type="scientific">Bemisia tabaci</name>
    <name type="common">Sweetpotato whitefly</name>
    <name type="synonym">Aleurodes tabaci</name>
    <dbReference type="NCBI Taxonomy" id="7038"/>
    <lineage>
        <taxon>Eukaryota</taxon>
        <taxon>Metazoa</taxon>
        <taxon>Ecdysozoa</taxon>
        <taxon>Arthropoda</taxon>
        <taxon>Hexapoda</taxon>
        <taxon>Insecta</taxon>
        <taxon>Pterygota</taxon>
        <taxon>Neoptera</taxon>
        <taxon>Paraneoptera</taxon>
        <taxon>Hemiptera</taxon>
        <taxon>Sternorrhyncha</taxon>
        <taxon>Aleyrodoidea</taxon>
        <taxon>Aleyrodidae</taxon>
        <taxon>Aleyrodinae</taxon>
        <taxon>Bemisia</taxon>
    </lineage>
</organism>
<feature type="compositionally biased region" description="Polar residues" evidence="1">
    <location>
        <begin position="37"/>
        <end position="48"/>
    </location>
</feature>
<protein>
    <submittedName>
        <fullName evidence="3">Uncharacterized protein</fullName>
    </submittedName>
</protein>
<feature type="chain" id="PRO_5040187562" evidence="2">
    <location>
        <begin position="22"/>
        <end position="559"/>
    </location>
</feature>
<evidence type="ECO:0000256" key="1">
    <source>
        <dbReference type="SAM" id="MobiDB-lite"/>
    </source>
</evidence>
<gene>
    <name evidence="3" type="ORF">BEMITA_LOCUS7106</name>
</gene>
<dbReference type="Proteomes" id="UP001152759">
    <property type="component" value="Chromosome 4"/>
</dbReference>
<feature type="region of interest" description="Disordered" evidence="1">
    <location>
        <begin position="522"/>
        <end position="559"/>
    </location>
</feature>
<feature type="compositionally biased region" description="Basic and acidic residues" evidence="1">
    <location>
        <begin position="522"/>
        <end position="536"/>
    </location>
</feature>
<keyword evidence="4" id="KW-1185">Reference proteome</keyword>
<keyword evidence="2" id="KW-0732">Signal</keyword>
<sequence length="559" mass="61468">MAMFSMWLLPICLCLVFYNAGDHVNCAEHRPVAQTLSTAVGSPPSSNQEGRRERGRKDVWTVENTGFFVLEDGNQDATARTVPVLQTRMANRETKRTTSSKTFIRSARGNLGASIKKAARSFRRNNTNGSFSGSESDGSVGTHSSRHSRDNESKKSRRDKARSSASSVMKKINGAVTALKGFTHMGSRDKDRSVSRSNRSDRDDSRSEAGSLVSQDSYISRFMRDSCTLPHGPGGLPKEQQRELRAELKGVRDKLCSLDTEAGLSAVDKDAIALKLAQLEFRFCPQAEGSRREGDFAREFLASQAQPPPSPSRPPQVPPYRPPSPPRGTPTPESPSWTYEEANSVKMRLQQYNSEHHGGNQSPNKSPRRSRSGSPTRRPRASPPRASSSPPRNWKPASPPRGPAAQIPTDYHGPPPDAVTPESPVSNNVVTNRWKRMALEHFAQTPGETDAEAHAKSRAFFMERLCPSHAGNPGDGPRQEIPAAPLSYSAPGPVLARPGTPGTPLSADYMEVGERVNHYLRLFREEEEKQNRRRDSPPPPSPPPPPPRRPGRLFTSNAQ</sequence>
<feature type="region of interest" description="Disordered" evidence="1">
    <location>
        <begin position="466"/>
        <end position="507"/>
    </location>
</feature>
<feature type="region of interest" description="Disordered" evidence="1">
    <location>
        <begin position="37"/>
        <end position="57"/>
    </location>
</feature>
<dbReference type="AlphaFoldDB" id="A0A9P0CBM6"/>
<feature type="region of interest" description="Disordered" evidence="1">
    <location>
        <begin position="354"/>
        <end position="426"/>
    </location>
</feature>
<feature type="compositionally biased region" description="Basic and acidic residues" evidence="1">
    <location>
        <begin position="186"/>
        <end position="207"/>
    </location>
</feature>
<feature type="signal peptide" evidence="2">
    <location>
        <begin position="1"/>
        <end position="21"/>
    </location>
</feature>
<evidence type="ECO:0000256" key="2">
    <source>
        <dbReference type="SAM" id="SignalP"/>
    </source>
</evidence>